<name>A0ACB7V7Y7_DIOAL</name>
<evidence type="ECO:0000313" key="1">
    <source>
        <dbReference type="EMBL" id="KAH7669688.1"/>
    </source>
</evidence>
<reference evidence="2" key="1">
    <citation type="journal article" date="2022" name="Nat. Commun.">
        <title>Chromosome evolution and the genetic basis of agronomically important traits in greater yam.</title>
        <authorList>
            <person name="Bredeson J.V."/>
            <person name="Lyons J.B."/>
            <person name="Oniyinde I.O."/>
            <person name="Okereke N.R."/>
            <person name="Kolade O."/>
            <person name="Nnabue I."/>
            <person name="Nwadili C.O."/>
            <person name="Hribova E."/>
            <person name="Parker M."/>
            <person name="Nwogha J."/>
            <person name="Shu S."/>
            <person name="Carlson J."/>
            <person name="Kariba R."/>
            <person name="Muthemba S."/>
            <person name="Knop K."/>
            <person name="Barton G.J."/>
            <person name="Sherwood A.V."/>
            <person name="Lopez-Montes A."/>
            <person name="Asiedu R."/>
            <person name="Jamnadass R."/>
            <person name="Muchugi A."/>
            <person name="Goodstein D."/>
            <person name="Egesi C.N."/>
            <person name="Featherston J."/>
            <person name="Asfaw A."/>
            <person name="Simpson G.G."/>
            <person name="Dolezel J."/>
            <person name="Hendre P.S."/>
            <person name="Van Deynze A."/>
            <person name="Kumar P.L."/>
            <person name="Obidiegwu J.E."/>
            <person name="Bhattacharjee R."/>
            <person name="Rokhsar D.S."/>
        </authorList>
    </citation>
    <scope>NUCLEOTIDE SEQUENCE [LARGE SCALE GENOMIC DNA]</scope>
    <source>
        <strain evidence="2">cv. TDa95/00328</strain>
    </source>
</reference>
<sequence>MRPNLCRSCLAALLKILNFFQAFTGFSILIYSLWILNRCIKDGIEIGFDFHKLPAPWFVCALMGFGVLMCLIAFIGHVAAEVISGCCLCFYAALVTILILFETGLVADLIYNKRWKEDLPYDTTGELSRLSAFIEENLDIVKWAVMTVVIIQSLSLLLALVVRVMIPTRREYYDSDEDFLVLRRPLLNPQPIPTYAPHSVENPGHQPDMWSSRMRQKYGLSQSS</sequence>
<accession>A0ACB7V7Y7</accession>
<protein>
    <submittedName>
        <fullName evidence="1">Uncharacterized protein</fullName>
    </submittedName>
</protein>
<evidence type="ECO:0000313" key="2">
    <source>
        <dbReference type="Proteomes" id="UP000827976"/>
    </source>
</evidence>
<comment type="caution">
    <text evidence="1">The sequence shown here is derived from an EMBL/GenBank/DDBJ whole genome shotgun (WGS) entry which is preliminary data.</text>
</comment>
<keyword evidence="2" id="KW-1185">Reference proteome</keyword>
<dbReference type="Proteomes" id="UP000827976">
    <property type="component" value="Chromosome 11"/>
</dbReference>
<proteinExistence type="predicted"/>
<gene>
    <name evidence="1" type="ORF">IHE45_11G094800</name>
</gene>
<dbReference type="EMBL" id="CM037021">
    <property type="protein sequence ID" value="KAH7669688.1"/>
    <property type="molecule type" value="Genomic_DNA"/>
</dbReference>
<organism evidence="1 2">
    <name type="scientific">Dioscorea alata</name>
    <name type="common">Purple yam</name>
    <dbReference type="NCBI Taxonomy" id="55571"/>
    <lineage>
        <taxon>Eukaryota</taxon>
        <taxon>Viridiplantae</taxon>
        <taxon>Streptophyta</taxon>
        <taxon>Embryophyta</taxon>
        <taxon>Tracheophyta</taxon>
        <taxon>Spermatophyta</taxon>
        <taxon>Magnoliopsida</taxon>
        <taxon>Liliopsida</taxon>
        <taxon>Dioscoreales</taxon>
        <taxon>Dioscoreaceae</taxon>
        <taxon>Dioscorea</taxon>
    </lineage>
</organism>